<reference evidence="7" key="1">
    <citation type="submission" date="2021-02" db="EMBL/GenBank/DDBJ databases">
        <title>Genome-Resolved Metagenomics of a Microbial Community Performing Photosynthetic Biological Nutrient Removal.</title>
        <authorList>
            <person name="Mcdaniel E.A."/>
        </authorList>
    </citation>
    <scope>NUCLEOTIDE SEQUENCE</scope>
    <source>
        <strain evidence="7">UWPOB_OBS1</strain>
    </source>
</reference>
<comment type="caution">
    <text evidence="7">The sequence shown here is derived from an EMBL/GenBank/DDBJ whole genome shotgun (WGS) entry which is preliminary data.</text>
</comment>
<dbReference type="PROSITE" id="PS51007">
    <property type="entry name" value="CYTC"/>
    <property type="match status" value="2"/>
</dbReference>
<organism evidence="7 8">
    <name type="scientific">Candidatus Obscuribacter phosphatis</name>
    <dbReference type="NCBI Taxonomy" id="1906157"/>
    <lineage>
        <taxon>Bacteria</taxon>
        <taxon>Bacillati</taxon>
        <taxon>Candidatus Melainabacteria</taxon>
        <taxon>Candidatus Obscuribacterales</taxon>
        <taxon>Candidatus Obscuribacteraceae</taxon>
        <taxon>Candidatus Obscuribacter</taxon>
    </lineage>
</organism>
<dbReference type="GO" id="GO:0046872">
    <property type="term" value="F:metal ion binding"/>
    <property type="evidence" value="ECO:0007669"/>
    <property type="project" value="UniProtKB-KW"/>
</dbReference>
<dbReference type="GO" id="GO:0009055">
    <property type="term" value="F:electron transfer activity"/>
    <property type="evidence" value="ECO:0007669"/>
    <property type="project" value="InterPro"/>
</dbReference>
<dbReference type="Proteomes" id="UP000664277">
    <property type="component" value="Unassembled WGS sequence"/>
</dbReference>
<gene>
    <name evidence="7" type="ORF">J0M35_11490</name>
</gene>
<keyword evidence="1 4" id="KW-0349">Heme</keyword>
<dbReference type="PROSITE" id="PS51257">
    <property type="entry name" value="PROKAR_LIPOPROTEIN"/>
    <property type="match status" value="1"/>
</dbReference>
<evidence type="ECO:0000259" key="6">
    <source>
        <dbReference type="PROSITE" id="PS51007"/>
    </source>
</evidence>
<keyword evidence="3 4" id="KW-0408">Iron</keyword>
<feature type="domain" description="Cytochrome c" evidence="6">
    <location>
        <begin position="158"/>
        <end position="245"/>
    </location>
</feature>
<dbReference type="Pfam" id="PF13442">
    <property type="entry name" value="Cytochrome_CBB3"/>
    <property type="match status" value="1"/>
</dbReference>
<evidence type="ECO:0000313" key="8">
    <source>
        <dbReference type="Proteomes" id="UP000664277"/>
    </source>
</evidence>
<dbReference type="PANTHER" id="PTHR33751">
    <property type="entry name" value="CBB3-TYPE CYTOCHROME C OXIDASE SUBUNIT FIXP"/>
    <property type="match status" value="1"/>
</dbReference>
<evidence type="ECO:0000256" key="5">
    <source>
        <dbReference type="SAM" id="SignalP"/>
    </source>
</evidence>
<feature type="signal peptide" evidence="5">
    <location>
        <begin position="1"/>
        <end position="29"/>
    </location>
</feature>
<dbReference type="EMBL" id="JAFLCK010000015">
    <property type="protein sequence ID" value="MBN8660982.1"/>
    <property type="molecule type" value="Genomic_DNA"/>
</dbReference>
<keyword evidence="5" id="KW-0732">Signal</keyword>
<dbReference type="AlphaFoldDB" id="A0A8J7PAS8"/>
<evidence type="ECO:0000256" key="2">
    <source>
        <dbReference type="ARBA" id="ARBA00022723"/>
    </source>
</evidence>
<dbReference type="Pfam" id="PF00034">
    <property type="entry name" value="Cytochrom_C"/>
    <property type="match status" value="1"/>
</dbReference>
<accession>A0A8J7PAS8</accession>
<keyword evidence="2 4" id="KW-0479">Metal-binding</keyword>
<feature type="chain" id="PRO_5035282234" evidence="5">
    <location>
        <begin position="30"/>
        <end position="280"/>
    </location>
</feature>
<evidence type="ECO:0000313" key="7">
    <source>
        <dbReference type="EMBL" id="MBN8660982.1"/>
    </source>
</evidence>
<evidence type="ECO:0000256" key="1">
    <source>
        <dbReference type="ARBA" id="ARBA00022617"/>
    </source>
</evidence>
<proteinExistence type="predicted"/>
<name>A0A8J7PAS8_9BACT</name>
<dbReference type="SUPFAM" id="SSF46626">
    <property type="entry name" value="Cytochrome c"/>
    <property type="match status" value="2"/>
</dbReference>
<sequence length="280" mass="31204">MISRLTSPQAVKRALTLVLSLSLFPVVSALSGCSDSQVNVKADSALVSTKATEGSHEPIWPNDDPSIPDGKGIYEKQNCASCHGADGKPLEGKSKIDFSDKAWARKQKPVEQYDFITFGKKAGEAVEHPVVRDKLRPSEIWNLVFYVRSLSTPPLTDAEIAELDPVFGANCAVCHGKKGYGNGPLMKANTLQPLPANFQSFPRFYDRDDETLWDHIANGIKWEGMPNFLGKEDRRNKAKFDEPYIWRMVGYIRHFHESNKTEIATREAAKKEAAEEAKSH</sequence>
<dbReference type="PANTHER" id="PTHR33751:SF1">
    <property type="entry name" value="CBB3-TYPE CYTOCHROME C OXIDASE SUBUNIT FIXP"/>
    <property type="match status" value="1"/>
</dbReference>
<evidence type="ECO:0000256" key="4">
    <source>
        <dbReference type="PROSITE-ProRule" id="PRU00433"/>
    </source>
</evidence>
<dbReference type="Gene3D" id="1.10.760.10">
    <property type="entry name" value="Cytochrome c-like domain"/>
    <property type="match status" value="2"/>
</dbReference>
<evidence type="ECO:0000256" key="3">
    <source>
        <dbReference type="ARBA" id="ARBA00023004"/>
    </source>
</evidence>
<dbReference type="InterPro" id="IPR050597">
    <property type="entry name" value="Cytochrome_c_Oxidase_Subunit"/>
</dbReference>
<dbReference type="InterPro" id="IPR036909">
    <property type="entry name" value="Cyt_c-like_dom_sf"/>
</dbReference>
<protein>
    <submittedName>
        <fullName evidence="7">C-type cytochrome</fullName>
    </submittedName>
</protein>
<feature type="domain" description="Cytochrome c" evidence="6">
    <location>
        <begin position="65"/>
        <end position="151"/>
    </location>
</feature>
<dbReference type="InterPro" id="IPR009056">
    <property type="entry name" value="Cyt_c-like_dom"/>
</dbReference>
<dbReference type="GO" id="GO:0020037">
    <property type="term" value="F:heme binding"/>
    <property type="evidence" value="ECO:0007669"/>
    <property type="project" value="InterPro"/>
</dbReference>